<feature type="signal peptide" evidence="1">
    <location>
        <begin position="1"/>
        <end position="33"/>
    </location>
</feature>
<dbReference type="AlphaFoldDB" id="A0A0H4I7U7"/>
<protein>
    <recommendedName>
        <fullName evidence="4">Metal ABC transporter substrate-binding protein</fullName>
    </recommendedName>
</protein>
<sequence length="192" mass="21104">MTPRNPSTFLKSINSLNVAIGLCLCALATTSMASEQQPHQHGHAQLQMAVENNNVDLILTSPAYNLLGFEHEPRTEQQKQTLENARQWLTTQALIAPAGGNCTVESASMDFNAKAAEQDHHDHDHHYDETMNEHANIEVSQVLNCKSADIGGQLTTPLIAQFPEIQELDVEWVTNSSQGSAKLSSSDNQFQL</sequence>
<proteinExistence type="predicted"/>
<dbReference type="PATRIC" id="fig|330734.3.peg.3434"/>
<dbReference type="STRING" id="330734.ABA45_16320"/>
<keyword evidence="3" id="KW-1185">Reference proteome</keyword>
<dbReference type="KEGG" id="mpq:ABA45_16320"/>
<dbReference type="RefSeq" id="WP_048387910.1">
    <property type="nucleotide sequence ID" value="NZ_CP011494.1"/>
</dbReference>
<evidence type="ECO:0000256" key="1">
    <source>
        <dbReference type="SAM" id="SignalP"/>
    </source>
</evidence>
<feature type="chain" id="PRO_5005206180" description="Metal ABC transporter substrate-binding protein" evidence="1">
    <location>
        <begin position="34"/>
        <end position="192"/>
    </location>
</feature>
<evidence type="ECO:0008006" key="4">
    <source>
        <dbReference type="Google" id="ProtNLM"/>
    </source>
</evidence>
<keyword evidence="1" id="KW-0732">Signal</keyword>
<evidence type="ECO:0000313" key="2">
    <source>
        <dbReference type="EMBL" id="AKO53800.1"/>
    </source>
</evidence>
<accession>A0A0H4I7U7</accession>
<dbReference type="Pfam" id="PF10986">
    <property type="entry name" value="ZrgA"/>
    <property type="match status" value="1"/>
</dbReference>
<dbReference type="Proteomes" id="UP000036406">
    <property type="component" value="Chromosome"/>
</dbReference>
<name>A0A0H4I7U7_9GAMM</name>
<reference evidence="2 3" key="1">
    <citation type="submission" date="2015-05" db="EMBL/GenBank/DDBJ databases">
        <title>Complete genome of Marinobacter psychrophilus strain 20041T isolated from sea-ice of the Canadian Basin.</title>
        <authorList>
            <person name="Song L."/>
            <person name="Ren L."/>
            <person name="Yu Y."/>
            <person name="Wang X."/>
        </authorList>
    </citation>
    <scope>NUCLEOTIDE SEQUENCE [LARGE SCALE GENOMIC DNA]</scope>
    <source>
        <strain evidence="2 3">20041</strain>
    </source>
</reference>
<dbReference type="EMBL" id="CP011494">
    <property type="protein sequence ID" value="AKO53800.1"/>
    <property type="molecule type" value="Genomic_DNA"/>
</dbReference>
<organism evidence="2 3">
    <name type="scientific">Marinobacter psychrophilus</name>
    <dbReference type="NCBI Taxonomy" id="330734"/>
    <lineage>
        <taxon>Bacteria</taxon>
        <taxon>Pseudomonadati</taxon>
        <taxon>Pseudomonadota</taxon>
        <taxon>Gammaproteobacteria</taxon>
        <taxon>Pseudomonadales</taxon>
        <taxon>Marinobacteraceae</taxon>
        <taxon>Marinobacter</taxon>
    </lineage>
</organism>
<evidence type="ECO:0000313" key="3">
    <source>
        <dbReference type="Proteomes" id="UP000036406"/>
    </source>
</evidence>
<dbReference type="InterPro" id="IPR021253">
    <property type="entry name" value="ZrgA-like"/>
</dbReference>
<gene>
    <name evidence="2" type="ORF">ABA45_16320</name>
</gene>